<evidence type="ECO:0000259" key="1">
    <source>
        <dbReference type="Pfam" id="PF06202"/>
    </source>
</evidence>
<proteinExistence type="predicted"/>
<keyword evidence="3" id="KW-1185">Reference proteome</keyword>
<evidence type="ECO:0000259" key="2">
    <source>
        <dbReference type="Pfam" id="PF14702"/>
    </source>
</evidence>
<dbReference type="InterPro" id="IPR032790">
    <property type="entry name" value="GDE_C"/>
</dbReference>
<sequence length="280" mass="31670">MDLARKYSDGQDNDLNQDLLFYSAFPLLLFSAAAEDQTLIGQGAYDVPSHGSFVYYGLQGLIPLLLKELEKTMINLDKEAQLAMDLAPCQLADYMVNRLRKRSGEFKELAEICSKIFEFSPAIPYCPCYFEALVGDKFLSLLMDYHISRPSVEETGAETHSLLYPAVCLFLGDSKKCSKQLKEGKGARYNCRDATWFWLYAIVRYAHMAPDGEAILKESVLRVFSTDDAEFMVDSRVESLADAVTEALQRHFLGIDYRERNTGAANDEYMKDEVLTFEDG</sequence>
<dbReference type="GO" id="GO:0005980">
    <property type="term" value="P:glycogen catabolic process"/>
    <property type="evidence" value="ECO:0007669"/>
    <property type="project" value="InterPro"/>
</dbReference>
<organism evidence="3 4">
    <name type="scientific">Mesorhabditis belari</name>
    <dbReference type="NCBI Taxonomy" id="2138241"/>
    <lineage>
        <taxon>Eukaryota</taxon>
        <taxon>Metazoa</taxon>
        <taxon>Ecdysozoa</taxon>
        <taxon>Nematoda</taxon>
        <taxon>Chromadorea</taxon>
        <taxon>Rhabditida</taxon>
        <taxon>Rhabditina</taxon>
        <taxon>Rhabditomorpha</taxon>
        <taxon>Rhabditoidea</taxon>
        <taxon>Rhabditidae</taxon>
        <taxon>Mesorhabditinae</taxon>
        <taxon>Mesorhabditis</taxon>
    </lineage>
</organism>
<dbReference type="PANTHER" id="PTHR10569">
    <property type="entry name" value="GLYCOGEN DEBRANCHING ENZYME"/>
    <property type="match status" value="1"/>
</dbReference>
<evidence type="ECO:0000313" key="3">
    <source>
        <dbReference type="Proteomes" id="UP000887575"/>
    </source>
</evidence>
<dbReference type="GO" id="GO:0004134">
    <property type="term" value="F:4-alpha-glucanotransferase activity"/>
    <property type="evidence" value="ECO:0007669"/>
    <property type="project" value="InterPro"/>
</dbReference>
<dbReference type="AlphaFoldDB" id="A0AAF3J5S2"/>
<feature type="domain" description="Glycogen debranching enzyme C-terminal" evidence="1">
    <location>
        <begin position="181"/>
        <end position="258"/>
    </location>
</feature>
<dbReference type="WBParaSite" id="MBELARI_LOCUS17954">
    <property type="protein sequence ID" value="MBELARI_LOCUS17954"/>
    <property type="gene ID" value="MBELARI_LOCUS17954"/>
</dbReference>
<feature type="domain" description="Glycogen debranching enzyme central" evidence="2">
    <location>
        <begin position="24"/>
        <end position="98"/>
    </location>
</feature>
<dbReference type="Pfam" id="PF06202">
    <property type="entry name" value="GDE_C"/>
    <property type="match status" value="1"/>
</dbReference>
<name>A0AAF3J5S2_9BILA</name>
<dbReference type="Pfam" id="PF14702">
    <property type="entry name" value="hGDE_central"/>
    <property type="match status" value="1"/>
</dbReference>
<reference evidence="4" key="1">
    <citation type="submission" date="2024-02" db="UniProtKB">
        <authorList>
            <consortium name="WormBaseParasite"/>
        </authorList>
    </citation>
    <scope>IDENTIFICATION</scope>
</reference>
<dbReference type="InterPro" id="IPR010401">
    <property type="entry name" value="AGL/Gdb1"/>
</dbReference>
<dbReference type="PANTHER" id="PTHR10569:SF2">
    <property type="entry name" value="GLYCOGEN DEBRANCHING ENZYME"/>
    <property type="match status" value="1"/>
</dbReference>
<evidence type="ECO:0000313" key="4">
    <source>
        <dbReference type="WBParaSite" id="MBELARI_LOCUS17954"/>
    </source>
</evidence>
<dbReference type="InterPro" id="IPR032788">
    <property type="entry name" value="AGL_central"/>
</dbReference>
<dbReference type="Proteomes" id="UP000887575">
    <property type="component" value="Unassembled WGS sequence"/>
</dbReference>
<protein>
    <submittedName>
        <fullName evidence="4">Uncharacterized protein</fullName>
    </submittedName>
</protein>
<dbReference type="GO" id="GO:0004135">
    <property type="term" value="F:amylo-alpha-1,6-glucosidase activity"/>
    <property type="evidence" value="ECO:0007669"/>
    <property type="project" value="InterPro"/>
</dbReference>
<accession>A0AAF3J5S2</accession>